<name>A0ACA9TPR0_BIOOC</name>
<proteinExistence type="predicted"/>
<evidence type="ECO:0000313" key="2">
    <source>
        <dbReference type="Proteomes" id="UP000836387"/>
    </source>
</evidence>
<evidence type="ECO:0000313" key="1">
    <source>
        <dbReference type="EMBL" id="CAG9942753.1"/>
    </source>
</evidence>
<reference evidence="1" key="1">
    <citation type="submission" date="2020-04" db="EMBL/GenBank/DDBJ databases">
        <authorList>
            <person name="Broberg M."/>
        </authorList>
    </citation>
    <scope>NUCLEOTIDE SEQUENCE</scope>
</reference>
<dbReference type="Proteomes" id="UP000836387">
    <property type="component" value="Unassembled WGS sequence"/>
</dbReference>
<accession>A0ACA9TPR0</accession>
<keyword evidence="2" id="KW-1185">Reference proteome</keyword>
<comment type="caution">
    <text evidence="1">The sequence shown here is derived from an EMBL/GenBank/DDBJ whole genome shotgun (WGS) entry which is preliminary data.</text>
</comment>
<dbReference type="EMBL" id="CADEHS020000006">
    <property type="protein sequence ID" value="CAG9942753.1"/>
    <property type="molecule type" value="Genomic_DNA"/>
</dbReference>
<reference evidence="1" key="2">
    <citation type="submission" date="2021-10" db="EMBL/GenBank/DDBJ databases">
        <authorList>
            <person name="Piombo E."/>
        </authorList>
    </citation>
    <scope>NUCLEOTIDE SEQUENCE</scope>
</reference>
<sequence>MGGMNTNFPPSSIPHPYSNSWQYGGFQPWPYNSPCFGGVPISQEDSPQKPEVPEPAKLPQPDPEKIQMESELEALKAQQAREVNDKRQRELHASIQEDTERACMRRVDDMKKAEEETSRQISKVRAEAELAAREKLDAERIAEEQRKRERAEITELVEERMKLVFEKKLRDVEEKHRQEIEDCKKEEQAIRIQFEASLRKELEEKAAAAEAERRSEHEQYIRTKAEQGNPAEIKQSQIDEEEGDAYLPLSKASNDYAAHIQEVQQAIQSFTEDSKADLTALSNSLLLRLKQERKAQDDLLIGMRYLLNQNTDVKGHLENANPKTEVLSLDEGQRDQRLEVSDSEREPTPGTRGNESDDEESTEGSASGLFSAPDPPCRNSSLRSRSTSRQPRPRHRTRGYYSEQQRPIQRDSKHISVDHLAIKIVDLLWDRLREPRERQMRTCNTTESKRRYYRGGPEANIHNWADITCIQKIDSIFRSQMSTPHLKLHESNLDSRQSSMGNNILPTKAYPNVAPSANIQSNMYKYNPTTMEP</sequence>
<protein>
    <submittedName>
        <fullName evidence="1">Uncharacterized protein</fullName>
    </submittedName>
</protein>
<gene>
    <name evidence="1" type="ORF">CRV2_00009692</name>
</gene>
<organism evidence="1 2">
    <name type="scientific">Clonostachys rosea f. rosea IK726</name>
    <dbReference type="NCBI Taxonomy" id="1349383"/>
    <lineage>
        <taxon>Eukaryota</taxon>
        <taxon>Fungi</taxon>
        <taxon>Dikarya</taxon>
        <taxon>Ascomycota</taxon>
        <taxon>Pezizomycotina</taxon>
        <taxon>Sordariomycetes</taxon>
        <taxon>Hypocreomycetidae</taxon>
        <taxon>Hypocreales</taxon>
        <taxon>Bionectriaceae</taxon>
        <taxon>Clonostachys</taxon>
    </lineage>
</organism>